<organism evidence="1">
    <name type="scientific">Streptomyces platensis</name>
    <dbReference type="NCBI Taxonomy" id="58346"/>
    <lineage>
        <taxon>Bacteria</taxon>
        <taxon>Bacillati</taxon>
        <taxon>Actinomycetota</taxon>
        <taxon>Actinomycetes</taxon>
        <taxon>Kitasatosporales</taxon>
        <taxon>Streptomycetaceae</taxon>
        <taxon>Streptomyces</taxon>
    </lineage>
</organism>
<protein>
    <submittedName>
        <fullName evidence="1">Putative cytoplasmic protein</fullName>
    </submittedName>
</protein>
<dbReference type="EMBL" id="GU384160">
    <property type="protein sequence ID" value="ADC52801.1"/>
    <property type="molecule type" value="Genomic_DNA"/>
</dbReference>
<sequence length="44" mass="4604">MTDAVAQVCPINPVIDLAPRAGTGASAYGHDDGPCPYRWGELMS</sequence>
<reference evidence="1" key="1">
    <citation type="journal article" date="2010" name="Environ. Microbiol.">
        <title>Coevolution of antibiotic production and counter-resistance in soil bacteria.</title>
        <authorList>
            <person name="Laskaris P."/>
            <person name="Tolba S."/>
            <person name="Calvo-Bado L."/>
            <person name="Wellington L."/>
        </authorList>
    </citation>
    <scope>NUCLEOTIDE SEQUENCE</scope>
    <source>
        <strain evidence="1">CR50</strain>
    </source>
</reference>
<accession>D3Y137</accession>
<proteinExistence type="predicted"/>
<evidence type="ECO:0000313" key="1">
    <source>
        <dbReference type="EMBL" id="ADC52801.1"/>
    </source>
</evidence>
<name>D3Y137_STRPT</name>
<dbReference type="AlphaFoldDB" id="D3Y137"/>